<keyword evidence="4 5" id="KW-0472">Membrane</keyword>
<dbReference type="SUPFAM" id="SSF103473">
    <property type="entry name" value="MFS general substrate transporter"/>
    <property type="match status" value="1"/>
</dbReference>
<dbReference type="Gene3D" id="1.20.1250.20">
    <property type="entry name" value="MFS general substrate transporter like domains"/>
    <property type="match status" value="1"/>
</dbReference>
<evidence type="ECO:0000256" key="5">
    <source>
        <dbReference type="SAM" id="Phobius"/>
    </source>
</evidence>
<keyword evidence="7" id="KW-1185">Reference proteome</keyword>
<dbReference type="PANTHER" id="PTHR23501:SF189">
    <property type="entry name" value="DRUG TRANSPORTER, PUTATIVE (AFU_ORTHOLOGUE AFUA_4G03920)-RELATED"/>
    <property type="match status" value="1"/>
</dbReference>
<dbReference type="Proteomes" id="UP000219338">
    <property type="component" value="Unassembled WGS sequence"/>
</dbReference>
<evidence type="ECO:0000256" key="4">
    <source>
        <dbReference type="ARBA" id="ARBA00023136"/>
    </source>
</evidence>
<evidence type="ECO:0000256" key="1">
    <source>
        <dbReference type="ARBA" id="ARBA00004141"/>
    </source>
</evidence>
<evidence type="ECO:0008006" key="8">
    <source>
        <dbReference type="Google" id="ProtNLM"/>
    </source>
</evidence>
<protein>
    <recommendedName>
        <fullName evidence="8">Major facilitator superfamily (MFS) profile domain-containing protein</fullName>
    </recommendedName>
</protein>
<dbReference type="OrthoDB" id="10021397at2759"/>
<dbReference type="GO" id="GO:0022857">
    <property type="term" value="F:transmembrane transporter activity"/>
    <property type="evidence" value="ECO:0007669"/>
    <property type="project" value="TreeGrafter"/>
</dbReference>
<evidence type="ECO:0000313" key="6">
    <source>
        <dbReference type="EMBL" id="SJL18963.1"/>
    </source>
</evidence>
<comment type="subcellular location">
    <subcellularLocation>
        <location evidence="1">Membrane</location>
        <topology evidence="1">Multi-pass membrane protein</topology>
    </subcellularLocation>
</comment>
<evidence type="ECO:0000256" key="2">
    <source>
        <dbReference type="ARBA" id="ARBA00022692"/>
    </source>
</evidence>
<dbReference type="STRING" id="47428.A0A284SDA9"/>
<feature type="transmembrane region" description="Helical" evidence="5">
    <location>
        <begin position="93"/>
        <end position="113"/>
    </location>
</feature>
<name>A0A284SDA9_ARMOS</name>
<proteinExistence type="predicted"/>
<evidence type="ECO:0000256" key="3">
    <source>
        <dbReference type="ARBA" id="ARBA00022989"/>
    </source>
</evidence>
<dbReference type="EMBL" id="FUEG01000079">
    <property type="protein sequence ID" value="SJL18963.1"/>
    <property type="molecule type" value="Genomic_DNA"/>
</dbReference>
<sequence length="215" mass="23014">MFLIPLLIGQLAASFVSGIMISHRGKYKSMIHMGFAIWAIGCGCISTISHKSNQGAMVMFMLLSGIGAGQTLQPTTIAAQASISCKDMSVVTVFQNASAFSLLTIMIIFIQCVPYNNALCKAMNDISVSESLISTIIDDPSYLAKPTSETGLSATTVSYILSQGYTKGFKDVFYLNASLMAFATLIKKDTEKDSMNMPGADGDGIEMAALDREKV</sequence>
<accession>A0A284SDA9</accession>
<reference evidence="7" key="1">
    <citation type="journal article" date="2017" name="Nat. Ecol. Evol.">
        <title>Genome expansion and lineage-specific genetic innovations in the forest pathogenic fungi Armillaria.</title>
        <authorList>
            <person name="Sipos G."/>
            <person name="Prasanna A.N."/>
            <person name="Walter M.C."/>
            <person name="O'Connor E."/>
            <person name="Balint B."/>
            <person name="Krizsan K."/>
            <person name="Kiss B."/>
            <person name="Hess J."/>
            <person name="Varga T."/>
            <person name="Slot J."/>
            <person name="Riley R."/>
            <person name="Boka B."/>
            <person name="Rigling D."/>
            <person name="Barry K."/>
            <person name="Lee J."/>
            <person name="Mihaltcheva S."/>
            <person name="LaButti K."/>
            <person name="Lipzen A."/>
            <person name="Waldron R."/>
            <person name="Moloney N.M."/>
            <person name="Sperisen C."/>
            <person name="Kredics L."/>
            <person name="Vagvoelgyi C."/>
            <person name="Patrignani A."/>
            <person name="Fitzpatrick D."/>
            <person name="Nagy I."/>
            <person name="Doyle S."/>
            <person name="Anderson J.B."/>
            <person name="Grigoriev I.V."/>
            <person name="Gueldener U."/>
            <person name="Muensterkoetter M."/>
            <person name="Nagy L.G."/>
        </authorList>
    </citation>
    <scope>NUCLEOTIDE SEQUENCE [LARGE SCALE GENOMIC DNA]</scope>
    <source>
        <strain evidence="7">C18/9</strain>
    </source>
</reference>
<feature type="transmembrane region" description="Helical" evidence="5">
    <location>
        <begin position="30"/>
        <end position="48"/>
    </location>
</feature>
<organism evidence="6 7">
    <name type="scientific">Armillaria ostoyae</name>
    <name type="common">Armillaria root rot fungus</name>
    <dbReference type="NCBI Taxonomy" id="47428"/>
    <lineage>
        <taxon>Eukaryota</taxon>
        <taxon>Fungi</taxon>
        <taxon>Dikarya</taxon>
        <taxon>Basidiomycota</taxon>
        <taxon>Agaricomycotina</taxon>
        <taxon>Agaricomycetes</taxon>
        <taxon>Agaricomycetidae</taxon>
        <taxon>Agaricales</taxon>
        <taxon>Marasmiineae</taxon>
        <taxon>Physalacriaceae</taxon>
        <taxon>Armillaria</taxon>
    </lineage>
</organism>
<feature type="transmembrane region" description="Helical" evidence="5">
    <location>
        <begin position="55"/>
        <end position="73"/>
    </location>
</feature>
<dbReference type="PANTHER" id="PTHR23501">
    <property type="entry name" value="MAJOR FACILITATOR SUPERFAMILY"/>
    <property type="match status" value="1"/>
</dbReference>
<evidence type="ECO:0000313" key="7">
    <source>
        <dbReference type="Proteomes" id="UP000219338"/>
    </source>
</evidence>
<dbReference type="GO" id="GO:0005886">
    <property type="term" value="C:plasma membrane"/>
    <property type="evidence" value="ECO:0007669"/>
    <property type="project" value="TreeGrafter"/>
</dbReference>
<keyword evidence="3 5" id="KW-1133">Transmembrane helix</keyword>
<gene>
    <name evidence="6" type="ORF">ARMOST_22566</name>
</gene>
<dbReference type="AlphaFoldDB" id="A0A284SDA9"/>
<dbReference type="InterPro" id="IPR036259">
    <property type="entry name" value="MFS_trans_sf"/>
</dbReference>
<keyword evidence="2 5" id="KW-0812">Transmembrane</keyword>